<dbReference type="AlphaFoldDB" id="B3DXM6"/>
<dbReference type="HOGENOM" id="CLU_3357050_0_0_0"/>
<reference evidence="1 2" key="1">
    <citation type="journal article" date="2008" name="Biol. Direct">
        <title>Complete genome sequence of the extremely acidophilic methanotroph isolate V4, Methylacidiphilum infernorum, a representative of the bacterial phylum Verrucomicrobia.</title>
        <authorList>
            <person name="Hou S."/>
            <person name="Makarova K.S."/>
            <person name="Saw J.H."/>
            <person name="Senin P."/>
            <person name="Ly B.V."/>
            <person name="Zhou Z."/>
            <person name="Ren Y."/>
            <person name="Wang J."/>
            <person name="Galperin M.Y."/>
            <person name="Omelchenko M.V."/>
            <person name="Wolf Y.I."/>
            <person name="Yutin N."/>
            <person name="Koonin E.V."/>
            <person name="Stott M.B."/>
            <person name="Mountain B.W."/>
            <person name="Crowe M.A."/>
            <person name="Smirnova A.V."/>
            <person name="Dunfield P.F."/>
            <person name="Feng L."/>
            <person name="Wang L."/>
            <person name="Alam M."/>
        </authorList>
    </citation>
    <scope>NUCLEOTIDE SEQUENCE [LARGE SCALE GENOMIC DNA]</scope>
    <source>
        <strain evidence="2">Isolate V4</strain>
    </source>
</reference>
<evidence type="ECO:0000313" key="2">
    <source>
        <dbReference type="Proteomes" id="UP000009149"/>
    </source>
</evidence>
<sequence length="36" mass="4233">MLGLEPLKYKLAVFVHSSIECQDHRIKIKGYLFAFH</sequence>
<dbReference type="STRING" id="481448.Minf_0200"/>
<gene>
    <name evidence="1" type="ordered locus">Minf_0200</name>
</gene>
<organism evidence="1 2">
    <name type="scientific">Methylacidiphilum infernorum (isolate V4)</name>
    <name type="common">Methylokorus infernorum (strain V4)</name>
    <dbReference type="NCBI Taxonomy" id="481448"/>
    <lineage>
        <taxon>Bacteria</taxon>
        <taxon>Pseudomonadati</taxon>
        <taxon>Verrucomicrobiota</taxon>
        <taxon>Methylacidiphilae</taxon>
        <taxon>Methylacidiphilales</taxon>
        <taxon>Methylacidiphilaceae</taxon>
        <taxon>Methylacidiphilum (ex Ratnadevi et al. 2023)</taxon>
    </lineage>
</organism>
<name>B3DXM6_METI4</name>
<proteinExistence type="predicted"/>
<evidence type="ECO:0000313" key="1">
    <source>
        <dbReference type="EMBL" id="ACD82260.1"/>
    </source>
</evidence>
<dbReference type="EMBL" id="CP000975">
    <property type="protein sequence ID" value="ACD82260.1"/>
    <property type="molecule type" value="Genomic_DNA"/>
</dbReference>
<accession>B3DXM6</accession>
<dbReference type="KEGG" id="min:Minf_0200"/>
<protein>
    <submittedName>
        <fullName evidence="1">Uncharacterized protein</fullName>
    </submittedName>
</protein>
<dbReference type="Proteomes" id="UP000009149">
    <property type="component" value="Chromosome"/>
</dbReference>